<keyword evidence="4" id="KW-1185">Reference proteome</keyword>
<dbReference type="OrthoDB" id="10020961at2759"/>
<gene>
    <name evidence="3" type="ORF">HHK36_026633</name>
</gene>
<sequence length="194" mass="22049">MLMSLQRVKKTLVLREIPEDGVGKLLSNKESWAACDIAVFVHDRSEQYLCRVPKYGSKFVKESHIIAFEVATHGEKSGLEVPCLIVVAKDDLDPYPSNTEFYKGSLLGREVSQDMRIEEPIPVSMALGNINNVFRRIMSAAQHPHLGIPTIKAWRNRKRNHRLVNRSPIFVSAMLADLRNKNLFSYFFSLFASS</sequence>
<evidence type="ECO:0000256" key="2">
    <source>
        <dbReference type="ARBA" id="ARBA00022737"/>
    </source>
</evidence>
<name>A0A834YKZ7_TETSI</name>
<reference evidence="3 4" key="1">
    <citation type="submission" date="2020-04" db="EMBL/GenBank/DDBJ databases">
        <title>Plant Genome Project.</title>
        <authorList>
            <person name="Zhang R.-G."/>
        </authorList>
    </citation>
    <scope>NUCLEOTIDE SEQUENCE [LARGE SCALE GENOMIC DNA]</scope>
    <source>
        <strain evidence="3">YNK0</strain>
        <tissue evidence="3">Leaf</tissue>
    </source>
</reference>
<dbReference type="InterPro" id="IPR027417">
    <property type="entry name" value="P-loop_NTPase"/>
</dbReference>
<evidence type="ECO:0000313" key="4">
    <source>
        <dbReference type="Proteomes" id="UP000655225"/>
    </source>
</evidence>
<evidence type="ECO:0000313" key="3">
    <source>
        <dbReference type="EMBL" id="KAF8387967.1"/>
    </source>
</evidence>
<dbReference type="Proteomes" id="UP000655225">
    <property type="component" value="Unassembled WGS sequence"/>
</dbReference>
<dbReference type="PANTHER" id="PTHR46819">
    <property type="entry name" value="EF-HAND CALCIUM-BINDING DOMAIN-CONTAINING PROTEIN 7"/>
    <property type="match status" value="1"/>
</dbReference>
<dbReference type="EMBL" id="JABCRI010000020">
    <property type="protein sequence ID" value="KAF8387967.1"/>
    <property type="molecule type" value="Genomic_DNA"/>
</dbReference>
<protein>
    <submittedName>
        <fullName evidence="3">Uncharacterized protein</fullName>
    </submittedName>
</protein>
<dbReference type="PANTHER" id="PTHR46819:SF1">
    <property type="entry name" value="EF-HAND CALCIUM-BINDING DOMAIN-CONTAINING PROTEIN 7"/>
    <property type="match status" value="1"/>
</dbReference>
<proteinExistence type="predicted"/>
<dbReference type="GO" id="GO:0046872">
    <property type="term" value="F:metal ion binding"/>
    <property type="evidence" value="ECO:0007669"/>
    <property type="project" value="UniProtKB-KW"/>
</dbReference>
<accession>A0A834YKZ7</accession>
<keyword evidence="2" id="KW-0677">Repeat</keyword>
<organism evidence="3 4">
    <name type="scientific">Tetracentron sinense</name>
    <name type="common">Spur-leaf</name>
    <dbReference type="NCBI Taxonomy" id="13715"/>
    <lineage>
        <taxon>Eukaryota</taxon>
        <taxon>Viridiplantae</taxon>
        <taxon>Streptophyta</taxon>
        <taxon>Embryophyta</taxon>
        <taxon>Tracheophyta</taxon>
        <taxon>Spermatophyta</taxon>
        <taxon>Magnoliopsida</taxon>
        <taxon>Trochodendrales</taxon>
        <taxon>Trochodendraceae</taxon>
        <taxon>Tetracentron</taxon>
    </lineage>
</organism>
<comment type="caution">
    <text evidence="3">The sequence shown here is derived from an EMBL/GenBank/DDBJ whole genome shotgun (WGS) entry which is preliminary data.</text>
</comment>
<evidence type="ECO:0000256" key="1">
    <source>
        <dbReference type="ARBA" id="ARBA00022723"/>
    </source>
</evidence>
<dbReference type="InterPro" id="IPR052266">
    <property type="entry name" value="Miro-EF-hand_domain"/>
</dbReference>
<dbReference type="AlphaFoldDB" id="A0A834YKZ7"/>
<dbReference type="Gene3D" id="3.40.50.300">
    <property type="entry name" value="P-loop containing nucleotide triphosphate hydrolases"/>
    <property type="match status" value="1"/>
</dbReference>
<keyword evidence="1" id="KW-0479">Metal-binding</keyword>